<protein>
    <recommendedName>
        <fullName evidence="6">Lipoprotein</fullName>
    </recommendedName>
</protein>
<dbReference type="InterPro" id="IPR004872">
    <property type="entry name" value="Lipoprotein_NlpA"/>
</dbReference>
<dbReference type="Proteomes" id="UP000648182">
    <property type="component" value="Unassembled WGS sequence"/>
</dbReference>
<dbReference type="PANTHER" id="PTHR30429">
    <property type="entry name" value="D-METHIONINE-BINDING LIPOPROTEIN METQ"/>
    <property type="match status" value="1"/>
</dbReference>
<dbReference type="CDD" id="cd13597">
    <property type="entry name" value="PBP2_lipoprotein_Tp32"/>
    <property type="match status" value="1"/>
</dbReference>
<comment type="caution">
    <text evidence="7">The sequence shown here is derived from an EMBL/GenBank/DDBJ whole genome shotgun (WGS) entry which is preliminary data.</text>
</comment>
<keyword evidence="4" id="KW-0564">Palmitate</keyword>
<evidence type="ECO:0000256" key="5">
    <source>
        <dbReference type="ARBA" id="ARBA00023288"/>
    </source>
</evidence>
<gene>
    <name evidence="7" type="ORF">H9631_19065</name>
</gene>
<keyword evidence="2" id="KW-0732">Signal</keyword>
<keyword evidence="5 6" id="KW-0449">Lipoprotein</keyword>
<sequence length="279" mass="30479">MNFKQGLFILLAACGLLFVTGCGVQKETSAKDPDKEAKENDVTLKIAASSTPHAEILEFIGPDLEKEGIKLDISIVSDGIQTNQQTADGELDANFFQHTPYLEQVNKDSGLDLVNVKGIHIEPFGIYSKKIDSIKDLSKGAKIALPKDPVNFSRALELLATNDVIELDKSKSGDYVLADIVKNEKKLKFIPVDSAVLVHSLDDVEASAINTNYALEGGFQPLEDSLIIEGNESPYVNILVSRKDNQNDEAIKKLAEALTTEKVKEFILDKYKGAVVPAF</sequence>
<reference evidence="7 8" key="1">
    <citation type="submission" date="2020-08" db="EMBL/GenBank/DDBJ databases">
        <title>A Genomic Blueprint of the Chicken Gut Microbiome.</title>
        <authorList>
            <person name="Gilroy R."/>
            <person name="Ravi A."/>
            <person name="Getino M."/>
            <person name="Pursley I."/>
            <person name="Horton D.L."/>
            <person name="Alikhan N.-F."/>
            <person name="Baker D."/>
            <person name="Gharbi K."/>
            <person name="Hall N."/>
            <person name="Watson M."/>
            <person name="Adriaenssens E.M."/>
            <person name="Foster-Nyarko E."/>
            <person name="Jarju S."/>
            <person name="Secka A."/>
            <person name="Antonio M."/>
            <person name="Oren A."/>
            <person name="Chaudhuri R."/>
            <person name="La Ragione R.M."/>
            <person name="Hildebrand F."/>
            <person name="Pallen M.J."/>
        </authorList>
    </citation>
    <scope>NUCLEOTIDE SEQUENCE [LARGE SCALE GENOMIC DNA]</scope>
    <source>
        <strain evidence="7 8">Sa1BUA2</strain>
    </source>
</reference>
<dbReference type="PIRSF" id="PIRSF002854">
    <property type="entry name" value="MetQ"/>
    <property type="match status" value="1"/>
</dbReference>
<dbReference type="Gene3D" id="3.40.190.10">
    <property type="entry name" value="Periplasmic binding protein-like II"/>
    <property type="match status" value="2"/>
</dbReference>
<dbReference type="EMBL" id="JACSPV010000049">
    <property type="protein sequence ID" value="MBD8007166.1"/>
    <property type="molecule type" value="Genomic_DNA"/>
</dbReference>
<proteinExistence type="inferred from homology"/>
<comment type="subcellular location">
    <subcellularLocation>
        <location evidence="1">Membrane</location>
        <topology evidence="1">Lipid-anchor</topology>
    </subcellularLocation>
</comment>
<dbReference type="PANTHER" id="PTHR30429:SF0">
    <property type="entry name" value="METHIONINE-BINDING LIPOPROTEIN METQ"/>
    <property type="match status" value="1"/>
</dbReference>
<evidence type="ECO:0000256" key="4">
    <source>
        <dbReference type="ARBA" id="ARBA00023139"/>
    </source>
</evidence>
<comment type="similarity">
    <text evidence="6">Belongs to the nlpA lipoprotein family.</text>
</comment>
<dbReference type="Pfam" id="PF03180">
    <property type="entry name" value="Lipoprotein_9"/>
    <property type="match status" value="1"/>
</dbReference>
<dbReference type="RefSeq" id="WP_191815626.1">
    <property type="nucleotide sequence ID" value="NZ_JACSPV010000049.1"/>
</dbReference>
<keyword evidence="8" id="KW-1185">Reference proteome</keyword>
<dbReference type="PROSITE" id="PS51257">
    <property type="entry name" value="PROKAR_LIPOPROTEIN"/>
    <property type="match status" value="1"/>
</dbReference>
<organism evidence="7 8">
    <name type="scientific">Bacillus norwichensis</name>
    <dbReference type="NCBI Taxonomy" id="2762217"/>
    <lineage>
        <taxon>Bacteria</taxon>
        <taxon>Bacillati</taxon>
        <taxon>Bacillota</taxon>
        <taxon>Bacilli</taxon>
        <taxon>Bacillales</taxon>
        <taxon>Bacillaceae</taxon>
        <taxon>Bacillus</taxon>
    </lineage>
</organism>
<keyword evidence="3" id="KW-0472">Membrane</keyword>
<evidence type="ECO:0000256" key="3">
    <source>
        <dbReference type="ARBA" id="ARBA00023136"/>
    </source>
</evidence>
<evidence type="ECO:0000256" key="6">
    <source>
        <dbReference type="PIRNR" id="PIRNR002854"/>
    </source>
</evidence>
<evidence type="ECO:0000313" key="8">
    <source>
        <dbReference type="Proteomes" id="UP000648182"/>
    </source>
</evidence>
<dbReference type="SUPFAM" id="SSF53850">
    <property type="entry name" value="Periplasmic binding protein-like II"/>
    <property type="match status" value="1"/>
</dbReference>
<evidence type="ECO:0000256" key="1">
    <source>
        <dbReference type="ARBA" id="ARBA00004635"/>
    </source>
</evidence>
<evidence type="ECO:0000313" key="7">
    <source>
        <dbReference type="EMBL" id="MBD8007166.1"/>
    </source>
</evidence>
<name>A0ABR8VRI9_9BACI</name>
<evidence type="ECO:0000256" key="2">
    <source>
        <dbReference type="ARBA" id="ARBA00022729"/>
    </source>
</evidence>
<accession>A0ABR8VRI9</accession>